<keyword evidence="3" id="KW-1185">Reference proteome</keyword>
<name>A0AAV7HQU5_DENCH</name>
<comment type="similarity">
    <text evidence="1">Belongs to the ARG7 family.</text>
</comment>
<dbReference type="PANTHER" id="PTHR31374:SF29">
    <property type="entry name" value="SAUR-LIKE AUXIN-RESPONSIVE PROTEIN FAMILY"/>
    <property type="match status" value="1"/>
</dbReference>
<protein>
    <recommendedName>
        <fullName evidence="4">Small auxin up regulated protein</fullName>
    </recommendedName>
</protein>
<dbReference type="GO" id="GO:0009733">
    <property type="term" value="P:response to auxin"/>
    <property type="evidence" value="ECO:0007669"/>
    <property type="project" value="InterPro"/>
</dbReference>
<proteinExistence type="inferred from homology"/>
<dbReference type="Pfam" id="PF02519">
    <property type="entry name" value="Auxin_inducible"/>
    <property type="match status" value="1"/>
</dbReference>
<organism evidence="2 3">
    <name type="scientific">Dendrobium chrysotoxum</name>
    <name type="common">Orchid</name>
    <dbReference type="NCBI Taxonomy" id="161865"/>
    <lineage>
        <taxon>Eukaryota</taxon>
        <taxon>Viridiplantae</taxon>
        <taxon>Streptophyta</taxon>
        <taxon>Embryophyta</taxon>
        <taxon>Tracheophyta</taxon>
        <taxon>Spermatophyta</taxon>
        <taxon>Magnoliopsida</taxon>
        <taxon>Liliopsida</taxon>
        <taxon>Asparagales</taxon>
        <taxon>Orchidaceae</taxon>
        <taxon>Epidendroideae</taxon>
        <taxon>Malaxideae</taxon>
        <taxon>Dendrobiinae</taxon>
        <taxon>Dendrobium</taxon>
    </lineage>
</organism>
<sequence length="127" mass="14685">MQRIHANLCQYLISKGLASRREAMGALKLPPKGWLAIRVGEEGKEQRRFLVPVRYLSHPLFMELLKESEEEYGFQQKGAIRIPCEIEYFLHVKEVIDRDNSCRASETASAAHYLHRPIDLICFRAIS</sequence>
<gene>
    <name evidence="2" type="ORF">IEQ34_000580</name>
</gene>
<accession>A0AAV7HQU5</accession>
<evidence type="ECO:0008006" key="4">
    <source>
        <dbReference type="Google" id="ProtNLM"/>
    </source>
</evidence>
<dbReference type="Proteomes" id="UP000775213">
    <property type="component" value="Unassembled WGS sequence"/>
</dbReference>
<dbReference type="AlphaFoldDB" id="A0AAV7HQU5"/>
<evidence type="ECO:0000313" key="2">
    <source>
        <dbReference type="EMBL" id="KAH0470857.1"/>
    </source>
</evidence>
<dbReference type="EMBL" id="JAGFBR010000001">
    <property type="protein sequence ID" value="KAH0470857.1"/>
    <property type="molecule type" value="Genomic_DNA"/>
</dbReference>
<evidence type="ECO:0000256" key="1">
    <source>
        <dbReference type="ARBA" id="ARBA00006974"/>
    </source>
</evidence>
<reference evidence="2 3" key="1">
    <citation type="journal article" date="2021" name="Hortic Res">
        <title>Chromosome-scale assembly of the Dendrobium chrysotoxum genome enhances the understanding of orchid evolution.</title>
        <authorList>
            <person name="Zhang Y."/>
            <person name="Zhang G.Q."/>
            <person name="Zhang D."/>
            <person name="Liu X.D."/>
            <person name="Xu X.Y."/>
            <person name="Sun W.H."/>
            <person name="Yu X."/>
            <person name="Zhu X."/>
            <person name="Wang Z.W."/>
            <person name="Zhao X."/>
            <person name="Zhong W.Y."/>
            <person name="Chen H."/>
            <person name="Yin W.L."/>
            <person name="Huang T."/>
            <person name="Niu S.C."/>
            <person name="Liu Z.J."/>
        </authorList>
    </citation>
    <scope>NUCLEOTIDE SEQUENCE [LARGE SCALE GENOMIC DNA]</scope>
    <source>
        <strain evidence="2">Lindl</strain>
    </source>
</reference>
<evidence type="ECO:0000313" key="3">
    <source>
        <dbReference type="Proteomes" id="UP000775213"/>
    </source>
</evidence>
<dbReference type="InterPro" id="IPR003676">
    <property type="entry name" value="SAUR_fam"/>
</dbReference>
<comment type="caution">
    <text evidence="2">The sequence shown here is derived from an EMBL/GenBank/DDBJ whole genome shotgun (WGS) entry which is preliminary data.</text>
</comment>
<dbReference type="PANTHER" id="PTHR31374">
    <property type="entry name" value="AUXIN-INDUCED PROTEIN-LIKE-RELATED"/>
    <property type="match status" value="1"/>
</dbReference>